<feature type="signal peptide" evidence="10">
    <location>
        <begin position="1"/>
        <end position="40"/>
    </location>
</feature>
<comment type="subcellular location">
    <subcellularLocation>
        <location evidence="1">Membrane</location>
        <topology evidence="1">Single-pass membrane protein</topology>
    </subcellularLocation>
</comment>
<keyword evidence="9" id="KW-0325">Glycoprotein</keyword>
<dbReference type="FunFam" id="3.80.10.10:FF:000041">
    <property type="entry name" value="LRR receptor-like serine/threonine-protein kinase ERECTA"/>
    <property type="match status" value="1"/>
</dbReference>
<evidence type="ECO:0000256" key="8">
    <source>
        <dbReference type="ARBA" id="ARBA00023170"/>
    </source>
</evidence>
<dbReference type="AlphaFoldDB" id="A0A0D3I524"/>
<dbReference type="PANTHER" id="PTHR27000">
    <property type="entry name" value="LEUCINE-RICH REPEAT RECEPTOR-LIKE PROTEIN KINASE FAMILY PROTEIN-RELATED"/>
    <property type="match status" value="1"/>
</dbReference>
<dbReference type="EnsemblProtists" id="EOD06359">
    <property type="protein sequence ID" value="EOD06359"/>
    <property type="gene ID" value="EMIHUDRAFT_219214"/>
</dbReference>
<dbReference type="HOGENOM" id="CLU_1237004_0_0_1"/>
<keyword evidence="5" id="KW-0677">Repeat</keyword>
<organism evidence="11 12">
    <name type="scientific">Emiliania huxleyi (strain CCMP1516)</name>
    <dbReference type="NCBI Taxonomy" id="280463"/>
    <lineage>
        <taxon>Eukaryota</taxon>
        <taxon>Haptista</taxon>
        <taxon>Haptophyta</taxon>
        <taxon>Prymnesiophyceae</taxon>
        <taxon>Isochrysidales</taxon>
        <taxon>Noelaerhabdaceae</taxon>
        <taxon>Emiliania</taxon>
    </lineage>
</organism>
<protein>
    <recommendedName>
        <fullName evidence="13">L domain-like protein</fullName>
    </recommendedName>
</protein>
<dbReference type="Pfam" id="PF00560">
    <property type="entry name" value="LRR_1"/>
    <property type="match status" value="3"/>
</dbReference>
<keyword evidence="6" id="KW-1133">Transmembrane helix</keyword>
<evidence type="ECO:0000256" key="6">
    <source>
        <dbReference type="ARBA" id="ARBA00022989"/>
    </source>
</evidence>
<evidence type="ECO:0008006" key="13">
    <source>
        <dbReference type="Google" id="ProtNLM"/>
    </source>
</evidence>
<dbReference type="GO" id="GO:0016020">
    <property type="term" value="C:membrane"/>
    <property type="evidence" value="ECO:0007669"/>
    <property type="project" value="UniProtKB-SubCell"/>
</dbReference>
<evidence type="ECO:0000256" key="3">
    <source>
        <dbReference type="ARBA" id="ARBA00022692"/>
    </source>
</evidence>
<dbReference type="InterPro" id="IPR032675">
    <property type="entry name" value="LRR_dom_sf"/>
</dbReference>
<dbReference type="PROSITE" id="PS51257">
    <property type="entry name" value="PROKAR_LIPOPROTEIN"/>
    <property type="match status" value="1"/>
</dbReference>
<keyword evidence="2" id="KW-0433">Leucine-rich repeat</keyword>
<keyword evidence="12" id="KW-1185">Reference proteome</keyword>
<evidence type="ECO:0000256" key="10">
    <source>
        <dbReference type="SAM" id="SignalP"/>
    </source>
</evidence>
<dbReference type="InterPro" id="IPR001611">
    <property type="entry name" value="Leu-rich_rpt"/>
</dbReference>
<keyword evidence="7" id="KW-0472">Membrane</keyword>
<keyword evidence="3" id="KW-0812">Transmembrane</keyword>
<dbReference type="KEGG" id="ehx:EMIHUDRAFT_219214"/>
<evidence type="ECO:0000256" key="4">
    <source>
        <dbReference type="ARBA" id="ARBA00022729"/>
    </source>
</evidence>
<reference evidence="12" key="1">
    <citation type="journal article" date="2013" name="Nature">
        <title>Pan genome of the phytoplankton Emiliania underpins its global distribution.</title>
        <authorList>
            <person name="Read B.A."/>
            <person name="Kegel J."/>
            <person name="Klute M.J."/>
            <person name="Kuo A."/>
            <person name="Lefebvre S.C."/>
            <person name="Maumus F."/>
            <person name="Mayer C."/>
            <person name="Miller J."/>
            <person name="Monier A."/>
            <person name="Salamov A."/>
            <person name="Young J."/>
            <person name="Aguilar M."/>
            <person name="Claverie J.M."/>
            <person name="Frickenhaus S."/>
            <person name="Gonzalez K."/>
            <person name="Herman E.K."/>
            <person name="Lin Y.C."/>
            <person name="Napier J."/>
            <person name="Ogata H."/>
            <person name="Sarno A.F."/>
            <person name="Shmutz J."/>
            <person name="Schroeder D."/>
            <person name="de Vargas C."/>
            <person name="Verret F."/>
            <person name="von Dassow P."/>
            <person name="Valentin K."/>
            <person name="Van de Peer Y."/>
            <person name="Wheeler G."/>
            <person name="Dacks J.B."/>
            <person name="Delwiche C.F."/>
            <person name="Dyhrman S.T."/>
            <person name="Glockner G."/>
            <person name="John U."/>
            <person name="Richards T."/>
            <person name="Worden A.Z."/>
            <person name="Zhang X."/>
            <person name="Grigoriev I.V."/>
            <person name="Allen A.E."/>
            <person name="Bidle K."/>
            <person name="Borodovsky M."/>
            <person name="Bowler C."/>
            <person name="Brownlee C."/>
            <person name="Cock J.M."/>
            <person name="Elias M."/>
            <person name="Gladyshev V.N."/>
            <person name="Groth M."/>
            <person name="Guda C."/>
            <person name="Hadaegh A."/>
            <person name="Iglesias-Rodriguez M.D."/>
            <person name="Jenkins J."/>
            <person name="Jones B.M."/>
            <person name="Lawson T."/>
            <person name="Leese F."/>
            <person name="Lindquist E."/>
            <person name="Lobanov A."/>
            <person name="Lomsadze A."/>
            <person name="Malik S.B."/>
            <person name="Marsh M.E."/>
            <person name="Mackinder L."/>
            <person name="Mock T."/>
            <person name="Mueller-Roeber B."/>
            <person name="Pagarete A."/>
            <person name="Parker M."/>
            <person name="Probert I."/>
            <person name="Quesneville H."/>
            <person name="Raines C."/>
            <person name="Rensing S.A."/>
            <person name="Riano-Pachon D.M."/>
            <person name="Richier S."/>
            <person name="Rokitta S."/>
            <person name="Shiraiwa Y."/>
            <person name="Soanes D.M."/>
            <person name="van der Giezen M."/>
            <person name="Wahlund T.M."/>
            <person name="Williams B."/>
            <person name="Wilson W."/>
            <person name="Wolfe G."/>
            <person name="Wurch L.L."/>
        </authorList>
    </citation>
    <scope>NUCLEOTIDE SEQUENCE</scope>
</reference>
<dbReference type="PaxDb" id="2903-EOD06359"/>
<dbReference type="Gene3D" id="3.80.10.10">
    <property type="entry name" value="Ribonuclease Inhibitor"/>
    <property type="match status" value="1"/>
</dbReference>
<dbReference type="GeneID" id="17252552"/>
<evidence type="ECO:0000313" key="11">
    <source>
        <dbReference type="EnsemblProtists" id="EOD06359"/>
    </source>
</evidence>
<name>A0A0D3I524_EMIH1</name>
<feature type="chain" id="PRO_5044290918" description="L domain-like protein" evidence="10">
    <location>
        <begin position="41"/>
        <end position="224"/>
    </location>
</feature>
<dbReference type="STRING" id="2903.R1DC06"/>
<evidence type="ECO:0000256" key="1">
    <source>
        <dbReference type="ARBA" id="ARBA00004167"/>
    </source>
</evidence>
<evidence type="ECO:0000256" key="9">
    <source>
        <dbReference type="ARBA" id="ARBA00023180"/>
    </source>
</evidence>
<evidence type="ECO:0000256" key="7">
    <source>
        <dbReference type="ARBA" id="ARBA00023136"/>
    </source>
</evidence>
<evidence type="ECO:0000256" key="2">
    <source>
        <dbReference type="ARBA" id="ARBA00022614"/>
    </source>
</evidence>
<sequence>MPRKRVSLIHIQLVLTAACSSSAPPLFPLTLLLLADRCEAAGTACDNNVPCSSGCPTGEYGTSLCDGTFTGTRVDLDNQELSGTIPPQLGDNSQLRELYLDGNAVSGTIPADMRRLWQLQNLYLHGNSISGTIPETDKWWQLKELYLYNNDISGTVPSQLKDLPLKYCKLGGTNQFACPLPALPDICISGSYYPTERIVYTEAVPGLSAVVVYRHPASGPAGSA</sequence>
<proteinExistence type="predicted"/>
<accession>A0A0D3I524</accession>
<evidence type="ECO:0000256" key="5">
    <source>
        <dbReference type="ARBA" id="ARBA00022737"/>
    </source>
</evidence>
<keyword evidence="4 10" id="KW-0732">Signal</keyword>
<dbReference type="PANTHER" id="PTHR27000:SF799">
    <property type="entry name" value="LEUCINE-RICH REPEAT-CONTAINING N-TERMINAL PLANT-TYPE DOMAIN-CONTAINING PROTEIN"/>
    <property type="match status" value="1"/>
</dbReference>
<dbReference type="SUPFAM" id="SSF52058">
    <property type="entry name" value="L domain-like"/>
    <property type="match status" value="1"/>
</dbReference>
<evidence type="ECO:0000313" key="12">
    <source>
        <dbReference type="Proteomes" id="UP000013827"/>
    </source>
</evidence>
<dbReference type="RefSeq" id="XP_005758788.1">
    <property type="nucleotide sequence ID" value="XM_005758731.1"/>
</dbReference>
<keyword evidence="8" id="KW-0675">Receptor</keyword>
<reference evidence="11" key="2">
    <citation type="submission" date="2024-10" db="UniProtKB">
        <authorList>
            <consortium name="EnsemblProtists"/>
        </authorList>
    </citation>
    <scope>IDENTIFICATION</scope>
</reference>
<dbReference type="Proteomes" id="UP000013827">
    <property type="component" value="Unassembled WGS sequence"/>
</dbReference>